<gene>
    <name evidence="1" type="primary">folB</name>
    <name evidence="1" type="ORF">CIGN_0315</name>
</gene>
<dbReference type="GO" id="GO:0006760">
    <property type="term" value="P:folic acid-containing compound metabolic process"/>
    <property type="evidence" value="ECO:0007669"/>
    <property type="project" value="InterPro"/>
</dbReference>
<dbReference type="SUPFAM" id="SSF55620">
    <property type="entry name" value="Tetrahydrobiopterin biosynthesis enzymes-like"/>
    <property type="match status" value="1"/>
</dbReference>
<dbReference type="InterPro" id="IPR043133">
    <property type="entry name" value="GTP-CH-I_C/QueF"/>
</dbReference>
<keyword evidence="2" id="KW-1185">Reference proteome</keyword>
<keyword evidence="1" id="KW-0456">Lyase</keyword>
<protein>
    <submittedName>
        <fullName evidence="1">Dihydroneopterin aldolase</fullName>
        <ecNumber evidence="1">4.1.2.25</ecNumber>
    </submittedName>
</protein>
<dbReference type="Gene3D" id="3.30.1130.10">
    <property type="match status" value="1"/>
</dbReference>
<accession>A0A1X9SQX7</accession>
<sequence length="105" mass="12342">MISVFVDSLEFDTIIGLLDFERVEAQRVCIDMEFSADEFIDYAKVCEVTQSEFKEQKFYKIEDALEYFSIKFKENYPSLNSFYMKISKTQIIKNATVGAKIIKNY</sequence>
<proteinExistence type="predicted"/>
<dbReference type="GO" id="GO:0004150">
    <property type="term" value="F:dihydroneopterin aldolase activity"/>
    <property type="evidence" value="ECO:0007669"/>
    <property type="project" value="UniProtKB-EC"/>
</dbReference>
<dbReference type="Proteomes" id="UP000194309">
    <property type="component" value="Chromosome"/>
</dbReference>
<dbReference type="AlphaFoldDB" id="A0A1X9SQX7"/>
<evidence type="ECO:0000313" key="2">
    <source>
        <dbReference type="Proteomes" id="UP000194309"/>
    </source>
</evidence>
<accession>A0A381D7C4</accession>
<dbReference type="Pfam" id="PF02152">
    <property type="entry name" value="FolB"/>
    <property type="match status" value="1"/>
</dbReference>
<dbReference type="EC" id="4.1.2.25" evidence="1"/>
<reference evidence="1 2" key="1">
    <citation type="journal article" date="2017" name="Genome Biol. Evol.">
        <title>Comparative Genomic Analysis Identifies a Campylobacter Clade Deficient in Selenium Metabolism.</title>
        <authorList>
            <person name="Miller W.G."/>
            <person name="Yee E."/>
            <person name="Lopes B.S."/>
            <person name="Chapman M.H."/>
            <person name="Huynh S."/>
            <person name="Bono J.L."/>
            <person name="Parker C.T."/>
            <person name="Strachan N.J.C."/>
            <person name="Forbes K.J."/>
        </authorList>
    </citation>
    <scope>NUCLEOTIDE SEQUENCE [LARGE SCALE GENOMIC DNA]</scope>
    <source>
        <strain evidence="1 2">NCTC 13003</strain>
    </source>
</reference>
<dbReference type="KEGG" id="cdev:CIGN_0315"/>
<organism evidence="1 2">
    <name type="scientific">Campylobacter devanensis</name>
    <dbReference type="NCBI Taxonomy" id="3161138"/>
    <lineage>
        <taxon>Bacteria</taxon>
        <taxon>Pseudomonadati</taxon>
        <taxon>Campylobacterota</taxon>
        <taxon>Epsilonproteobacteria</taxon>
        <taxon>Campylobacterales</taxon>
        <taxon>Campylobacteraceae</taxon>
        <taxon>Campylobacter</taxon>
    </lineage>
</organism>
<evidence type="ECO:0000313" key="1">
    <source>
        <dbReference type="EMBL" id="ARQ98625.1"/>
    </source>
</evidence>
<dbReference type="STRING" id="1660064.CIGN_0315"/>
<dbReference type="OrthoDB" id="5373183at2"/>
<dbReference type="SMART" id="SM00905">
    <property type="entry name" value="FolB"/>
    <property type="match status" value="1"/>
</dbReference>
<name>A0A1X9SQX7_9BACT</name>
<dbReference type="EMBL" id="CP018788">
    <property type="protein sequence ID" value="ARQ98625.1"/>
    <property type="molecule type" value="Genomic_DNA"/>
</dbReference>
<dbReference type="InterPro" id="IPR006157">
    <property type="entry name" value="FolB_dom"/>
</dbReference>